<dbReference type="Pfam" id="PF07963">
    <property type="entry name" value="N_methyl"/>
    <property type="match status" value="1"/>
</dbReference>
<comment type="caution">
    <text evidence="3">The sequence shown here is derived from an EMBL/GenBank/DDBJ whole genome shotgun (WGS) entry which is preliminary data.</text>
</comment>
<dbReference type="PRINTS" id="PR00813">
    <property type="entry name" value="BCTERIALGSPG"/>
</dbReference>
<feature type="transmembrane region" description="Helical" evidence="2">
    <location>
        <begin position="12"/>
        <end position="33"/>
    </location>
</feature>
<keyword evidence="1" id="KW-0488">Methylation</keyword>
<keyword evidence="2" id="KW-0472">Membrane</keyword>
<name>A0ABU5HFF4_9BACT</name>
<dbReference type="Gene3D" id="3.30.700.10">
    <property type="entry name" value="Glycoprotein, Type 4 Pilin"/>
    <property type="match status" value="1"/>
</dbReference>
<evidence type="ECO:0000313" key="4">
    <source>
        <dbReference type="Proteomes" id="UP001291309"/>
    </source>
</evidence>
<keyword evidence="2" id="KW-0812">Transmembrane</keyword>
<dbReference type="Proteomes" id="UP001291309">
    <property type="component" value="Unassembled WGS sequence"/>
</dbReference>
<gene>
    <name evidence="3" type="ORF">SYV04_36650</name>
</gene>
<evidence type="ECO:0000256" key="1">
    <source>
        <dbReference type="ARBA" id="ARBA00022481"/>
    </source>
</evidence>
<dbReference type="EMBL" id="JAXIVS010000017">
    <property type="protein sequence ID" value="MDY7231976.1"/>
    <property type="molecule type" value="Genomic_DNA"/>
</dbReference>
<reference evidence="3 4" key="1">
    <citation type="submission" date="2023-12" db="EMBL/GenBank/DDBJ databases">
        <title>the genome sequence of Hyalangium sp. s54d21.</title>
        <authorList>
            <person name="Zhang X."/>
        </authorList>
    </citation>
    <scope>NUCLEOTIDE SEQUENCE [LARGE SCALE GENOMIC DNA]</scope>
    <source>
        <strain evidence="4">s54d21</strain>
    </source>
</reference>
<keyword evidence="2" id="KW-1133">Transmembrane helix</keyword>
<organism evidence="3 4">
    <name type="scientific">Hyalangium rubrum</name>
    <dbReference type="NCBI Taxonomy" id="3103134"/>
    <lineage>
        <taxon>Bacteria</taxon>
        <taxon>Pseudomonadati</taxon>
        <taxon>Myxococcota</taxon>
        <taxon>Myxococcia</taxon>
        <taxon>Myxococcales</taxon>
        <taxon>Cystobacterineae</taxon>
        <taxon>Archangiaceae</taxon>
        <taxon>Hyalangium</taxon>
    </lineage>
</organism>
<dbReference type="InterPro" id="IPR045584">
    <property type="entry name" value="Pilin-like"/>
</dbReference>
<dbReference type="NCBIfam" id="TIGR02532">
    <property type="entry name" value="IV_pilin_GFxxxE"/>
    <property type="match status" value="1"/>
</dbReference>
<evidence type="ECO:0000256" key="2">
    <source>
        <dbReference type="SAM" id="Phobius"/>
    </source>
</evidence>
<sequence length="251" mass="26695">MLPHSSLRRGFTLIELMSAVVILTVLATLALTVRVYGLGRARVNNAVFDVAALFSTAQLQALRSGVPHYLVLQQPADGRVRITLLERPDAQPAIAWDALDLSQGPEAALAFQRTRPDGTSELSPATVRDRLTLGGSAGMDAGGLAFLDLDSPRLRRPLPPPFHTTPLTTPSFTPVDLHLPTRELLGGCSFCVGGAQPYGVIRFNPDGTVRLETGGVETGGTLALMPNTPEESRFAPRLLTIAAPAGAVRVF</sequence>
<dbReference type="InterPro" id="IPR000983">
    <property type="entry name" value="Bac_GSPG_pilin"/>
</dbReference>
<accession>A0ABU5HFF4</accession>
<dbReference type="InterPro" id="IPR012902">
    <property type="entry name" value="N_methyl_site"/>
</dbReference>
<dbReference type="RefSeq" id="WP_321550691.1">
    <property type="nucleotide sequence ID" value="NZ_JAXIVS010000017.1"/>
</dbReference>
<dbReference type="PROSITE" id="PS00409">
    <property type="entry name" value="PROKAR_NTER_METHYL"/>
    <property type="match status" value="1"/>
</dbReference>
<dbReference type="SUPFAM" id="SSF54523">
    <property type="entry name" value="Pili subunits"/>
    <property type="match status" value="1"/>
</dbReference>
<proteinExistence type="predicted"/>
<evidence type="ECO:0000313" key="3">
    <source>
        <dbReference type="EMBL" id="MDY7231976.1"/>
    </source>
</evidence>
<protein>
    <submittedName>
        <fullName evidence="3">Prepilin-type N-terminal cleavage/methylation domain-containing protein</fullName>
    </submittedName>
</protein>
<keyword evidence="4" id="KW-1185">Reference proteome</keyword>